<evidence type="ECO:0000313" key="2">
    <source>
        <dbReference type="Proteomes" id="UP000785679"/>
    </source>
</evidence>
<accession>A0A8J8SXB7</accession>
<keyword evidence="2" id="KW-1185">Reference proteome</keyword>
<reference evidence="1" key="1">
    <citation type="submission" date="2019-06" db="EMBL/GenBank/DDBJ databases">
        <authorList>
            <person name="Zheng W."/>
        </authorList>
    </citation>
    <scope>NUCLEOTIDE SEQUENCE</scope>
    <source>
        <strain evidence="1">QDHG01</strain>
    </source>
</reference>
<protein>
    <submittedName>
        <fullName evidence="1">Uncharacterized protein</fullName>
    </submittedName>
</protein>
<gene>
    <name evidence="1" type="ORF">FGO68_gene15332</name>
</gene>
<name>A0A8J8SXB7_HALGN</name>
<organism evidence="1 2">
    <name type="scientific">Halteria grandinella</name>
    <dbReference type="NCBI Taxonomy" id="5974"/>
    <lineage>
        <taxon>Eukaryota</taxon>
        <taxon>Sar</taxon>
        <taxon>Alveolata</taxon>
        <taxon>Ciliophora</taxon>
        <taxon>Intramacronucleata</taxon>
        <taxon>Spirotrichea</taxon>
        <taxon>Stichotrichia</taxon>
        <taxon>Sporadotrichida</taxon>
        <taxon>Halteriidae</taxon>
        <taxon>Halteria</taxon>
    </lineage>
</organism>
<sequence length="75" mass="9062">MMNLSRVYHNTKLYRNRGICYINFLSFIYRPKIRESTIKGKKLDISIGQKNYTLDSQYLENYSRNTKSQNKNYKV</sequence>
<evidence type="ECO:0000313" key="1">
    <source>
        <dbReference type="EMBL" id="TNV74282.1"/>
    </source>
</evidence>
<comment type="caution">
    <text evidence="1">The sequence shown here is derived from an EMBL/GenBank/DDBJ whole genome shotgun (WGS) entry which is preliminary data.</text>
</comment>
<dbReference type="Proteomes" id="UP000785679">
    <property type="component" value="Unassembled WGS sequence"/>
</dbReference>
<dbReference type="AlphaFoldDB" id="A0A8J8SXB7"/>
<proteinExistence type="predicted"/>
<dbReference type="EMBL" id="RRYP01017188">
    <property type="protein sequence ID" value="TNV74282.1"/>
    <property type="molecule type" value="Genomic_DNA"/>
</dbReference>